<dbReference type="AlphaFoldDB" id="S9PEX8"/>
<dbReference type="PANTHER" id="PTHR42878">
    <property type="entry name" value="TWO-COMPONENT HISTIDINE KINASE"/>
    <property type="match status" value="1"/>
</dbReference>
<dbReference type="InterPro" id="IPR050351">
    <property type="entry name" value="BphY/WalK/GraS-like"/>
</dbReference>
<dbReference type="InterPro" id="IPR005467">
    <property type="entry name" value="His_kinase_dom"/>
</dbReference>
<keyword evidence="12" id="KW-1185">Reference proteome</keyword>
<dbReference type="NCBIfam" id="TIGR00229">
    <property type="entry name" value="sensory_box"/>
    <property type="match status" value="1"/>
</dbReference>
<keyword evidence="5 11" id="KW-0418">Kinase</keyword>
<evidence type="ECO:0000256" key="1">
    <source>
        <dbReference type="ARBA" id="ARBA00000085"/>
    </source>
</evidence>
<dbReference type="SMART" id="SM00388">
    <property type="entry name" value="HisKA"/>
    <property type="match status" value="1"/>
</dbReference>
<dbReference type="InterPro" id="IPR036890">
    <property type="entry name" value="HATPase_C_sf"/>
</dbReference>
<dbReference type="CDD" id="cd00082">
    <property type="entry name" value="HisKA"/>
    <property type="match status" value="1"/>
</dbReference>
<dbReference type="GO" id="GO:0016020">
    <property type="term" value="C:membrane"/>
    <property type="evidence" value="ECO:0007669"/>
    <property type="project" value="UniProtKB-SubCell"/>
</dbReference>
<evidence type="ECO:0000259" key="9">
    <source>
        <dbReference type="PROSITE" id="PS50112"/>
    </source>
</evidence>
<dbReference type="InterPro" id="IPR013656">
    <property type="entry name" value="PAS_4"/>
</dbReference>
<evidence type="ECO:0000256" key="7">
    <source>
        <dbReference type="SAM" id="MobiDB-lite"/>
    </source>
</evidence>
<keyword evidence="6" id="KW-0472">Membrane</keyword>
<evidence type="ECO:0000256" key="3">
    <source>
        <dbReference type="ARBA" id="ARBA00022553"/>
    </source>
</evidence>
<dbReference type="GO" id="GO:0007234">
    <property type="term" value="P:osmosensory signaling via phosphorelay pathway"/>
    <property type="evidence" value="ECO:0007669"/>
    <property type="project" value="TreeGrafter"/>
</dbReference>
<dbReference type="InterPro" id="IPR003594">
    <property type="entry name" value="HATPase_dom"/>
</dbReference>
<dbReference type="PANTHER" id="PTHR42878:SF15">
    <property type="entry name" value="BACTERIOPHYTOCHROME"/>
    <property type="match status" value="1"/>
</dbReference>
<proteinExistence type="predicted"/>
<dbReference type="SUPFAM" id="SSF47384">
    <property type="entry name" value="Homodimeric domain of signal transducing histidine kinase"/>
    <property type="match status" value="1"/>
</dbReference>
<sequence length="427" mass="47063">MNTSRDDAPDMVAAKSSPPTEAQDVTVEELLEAISRMTASEPHVRCREGGGPLAPLATALNRLSNRLSAAPVGTEDIFGPRTLVAQSHSIMITCDTEARIRFINATFPGLSPEDVMGTSLYRWLMPDIVEPTRELVQRVLTTGEFAKIESQGVSDFGTPWLSTQLGPIKEGERIVGFTAINTDITELKHAQLRLERSNHELERFAYVASHDLHEPLRKIQSFGERLESTSAEGLGSEGRDYLERMLKAAVRMRGLIDDLLAYSRVSSTHRPFTSVDLAAIAREVLEDLSAMTERTGASVTLGELPVLEADPTQMRQLLQNLVANALKFHREGVPPVVSVRATLDPRLQRCELRVEDNGIGFEEKYTERIFNVFQRLHGRSQYEGSGIGLAICRKIAERHGGTIGARSTPGEGTTFLVSLPLRQRAAP</sequence>
<comment type="caution">
    <text evidence="11">The sequence shown here is derived from an EMBL/GenBank/DDBJ whole genome shotgun (WGS) entry which is preliminary data.</text>
</comment>
<evidence type="ECO:0000256" key="4">
    <source>
        <dbReference type="ARBA" id="ARBA00022679"/>
    </source>
</evidence>
<dbReference type="InterPro" id="IPR036097">
    <property type="entry name" value="HisK_dim/P_sf"/>
</dbReference>
<dbReference type="GO" id="GO:0000156">
    <property type="term" value="F:phosphorelay response regulator activity"/>
    <property type="evidence" value="ECO:0007669"/>
    <property type="project" value="TreeGrafter"/>
</dbReference>
<protein>
    <recommendedName>
        <fullName evidence="2">histidine kinase</fullName>
        <ecNumber evidence="2">2.7.13.3</ecNumber>
    </recommendedName>
</protein>
<feature type="domain" description="Histidine kinase" evidence="8">
    <location>
        <begin position="207"/>
        <end position="423"/>
    </location>
</feature>
<keyword evidence="3" id="KW-0597">Phosphoprotein</keyword>
<dbReference type="GO" id="GO:0030295">
    <property type="term" value="F:protein kinase activator activity"/>
    <property type="evidence" value="ECO:0007669"/>
    <property type="project" value="TreeGrafter"/>
</dbReference>
<name>S9PEX8_CYSF2</name>
<dbReference type="InterPro" id="IPR000700">
    <property type="entry name" value="PAS-assoc_C"/>
</dbReference>
<feature type="domain" description="PAC" evidence="10">
    <location>
        <begin position="141"/>
        <end position="196"/>
    </location>
</feature>
<dbReference type="PRINTS" id="PR00344">
    <property type="entry name" value="BCTRLSENSOR"/>
</dbReference>
<gene>
    <name evidence="11" type="ORF">D187_001574</name>
</gene>
<organism evidence="11 12">
    <name type="scientific">Cystobacter fuscus (strain ATCC 25194 / DSM 2262 / NBRC 100088 / M29)</name>
    <dbReference type="NCBI Taxonomy" id="1242864"/>
    <lineage>
        <taxon>Bacteria</taxon>
        <taxon>Pseudomonadati</taxon>
        <taxon>Myxococcota</taxon>
        <taxon>Myxococcia</taxon>
        <taxon>Myxococcales</taxon>
        <taxon>Cystobacterineae</taxon>
        <taxon>Archangiaceae</taxon>
        <taxon>Cystobacter</taxon>
    </lineage>
</organism>
<feature type="region of interest" description="Disordered" evidence="7">
    <location>
        <begin position="1"/>
        <end position="22"/>
    </location>
</feature>
<dbReference type="SUPFAM" id="SSF55785">
    <property type="entry name" value="PYP-like sensor domain (PAS domain)"/>
    <property type="match status" value="1"/>
</dbReference>
<dbReference type="EC" id="2.7.13.3" evidence="2"/>
<dbReference type="CDD" id="cd00130">
    <property type="entry name" value="PAS"/>
    <property type="match status" value="1"/>
</dbReference>
<evidence type="ECO:0000259" key="10">
    <source>
        <dbReference type="PROSITE" id="PS50113"/>
    </source>
</evidence>
<reference evidence="11" key="1">
    <citation type="submission" date="2013-05" db="EMBL/GenBank/DDBJ databases">
        <title>Genome assembly of Cystobacter fuscus DSM 2262.</title>
        <authorList>
            <person name="Sharma G."/>
            <person name="Khatri I."/>
            <person name="Kaur C."/>
            <person name="Mayilraj S."/>
            <person name="Subramanian S."/>
        </authorList>
    </citation>
    <scope>NUCLEOTIDE SEQUENCE [LARGE SCALE GENOMIC DNA]</scope>
    <source>
        <strain evidence="11">DSM 2262</strain>
    </source>
</reference>
<dbReference type="Pfam" id="PF02518">
    <property type="entry name" value="HATPase_c"/>
    <property type="match status" value="1"/>
</dbReference>
<dbReference type="GO" id="GO:0000155">
    <property type="term" value="F:phosphorelay sensor kinase activity"/>
    <property type="evidence" value="ECO:0007669"/>
    <property type="project" value="InterPro"/>
</dbReference>
<evidence type="ECO:0000313" key="11">
    <source>
        <dbReference type="EMBL" id="EPX60922.1"/>
    </source>
</evidence>
<dbReference type="InterPro" id="IPR004358">
    <property type="entry name" value="Sig_transdc_His_kin-like_C"/>
</dbReference>
<dbReference type="FunFam" id="3.30.565.10:FF:000006">
    <property type="entry name" value="Sensor histidine kinase WalK"/>
    <property type="match status" value="1"/>
</dbReference>
<dbReference type="eggNOG" id="COG4251">
    <property type="taxonomic scope" value="Bacteria"/>
</dbReference>
<dbReference type="InterPro" id="IPR035965">
    <property type="entry name" value="PAS-like_dom_sf"/>
</dbReference>
<evidence type="ECO:0000256" key="2">
    <source>
        <dbReference type="ARBA" id="ARBA00012438"/>
    </source>
</evidence>
<dbReference type="SUPFAM" id="SSF55874">
    <property type="entry name" value="ATPase domain of HSP90 chaperone/DNA topoisomerase II/histidine kinase"/>
    <property type="match status" value="1"/>
</dbReference>
<dbReference type="Gene3D" id="1.10.287.130">
    <property type="match status" value="1"/>
</dbReference>
<dbReference type="Gene3D" id="3.30.450.20">
    <property type="entry name" value="PAS domain"/>
    <property type="match status" value="1"/>
</dbReference>
<dbReference type="EMBL" id="ANAH02000011">
    <property type="protein sequence ID" value="EPX60922.1"/>
    <property type="molecule type" value="Genomic_DNA"/>
</dbReference>
<dbReference type="PROSITE" id="PS50112">
    <property type="entry name" value="PAS"/>
    <property type="match status" value="1"/>
</dbReference>
<evidence type="ECO:0000259" key="8">
    <source>
        <dbReference type="PROSITE" id="PS50109"/>
    </source>
</evidence>
<evidence type="ECO:0000313" key="12">
    <source>
        <dbReference type="Proteomes" id="UP000011682"/>
    </source>
</evidence>
<feature type="domain" description="PAS" evidence="9">
    <location>
        <begin position="109"/>
        <end position="143"/>
    </location>
</feature>
<dbReference type="Pfam" id="PF00512">
    <property type="entry name" value="HisKA"/>
    <property type="match status" value="1"/>
</dbReference>
<dbReference type="SMART" id="SM00387">
    <property type="entry name" value="HATPase_c"/>
    <property type="match status" value="1"/>
</dbReference>
<dbReference type="RefSeq" id="WP_002622719.1">
    <property type="nucleotide sequence ID" value="NZ_ANAH02000011.1"/>
</dbReference>
<comment type="catalytic activity">
    <reaction evidence="1">
        <text>ATP + protein L-histidine = ADP + protein N-phospho-L-histidine.</text>
        <dbReference type="EC" id="2.7.13.3"/>
    </reaction>
</comment>
<evidence type="ECO:0000256" key="5">
    <source>
        <dbReference type="ARBA" id="ARBA00022777"/>
    </source>
</evidence>
<dbReference type="PROSITE" id="PS50113">
    <property type="entry name" value="PAC"/>
    <property type="match status" value="1"/>
</dbReference>
<dbReference type="PROSITE" id="PS50109">
    <property type="entry name" value="HIS_KIN"/>
    <property type="match status" value="1"/>
</dbReference>
<dbReference type="Pfam" id="PF08448">
    <property type="entry name" value="PAS_4"/>
    <property type="match status" value="1"/>
</dbReference>
<evidence type="ECO:0000256" key="6">
    <source>
        <dbReference type="ARBA" id="ARBA00023136"/>
    </source>
</evidence>
<accession>S9PEX8</accession>
<dbReference type="InterPro" id="IPR003661">
    <property type="entry name" value="HisK_dim/P_dom"/>
</dbReference>
<dbReference type="Proteomes" id="UP000011682">
    <property type="component" value="Unassembled WGS sequence"/>
</dbReference>
<keyword evidence="4" id="KW-0808">Transferase</keyword>
<dbReference type="InterPro" id="IPR000014">
    <property type="entry name" value="PAS"/>
</dbReference>
<dbReference type="Gene3D" id="3.30.565.10">
    <property type="entry name" value="Histidine kinase-like ATPase, C-terminal domain"/>
    <property type="match status" value="1"/>
</dbReference>